<gene>
    <name evidence="1" type="ORF">ACFPQ4_02700</name>
</gene>
<dbReference type="Gene3D" id="3.30.460.10">
    <property type="entry name" value="Beta Polymerase, domain 2"/>
    <property type="match status" value="1"/>
</dbReference>
<protein>
    <recommendedName>
        <fullName evidence="3">Polymerase beta nucleotidyltransferase domain-containing protein</fullName>
    </recommendedName>
</protein>
<dbReference type="InterPro" id="IPR043519">
    <property type="entry name" value="NT_sf"/>
</dbReference>
<dbReference type="SUPFAM" id="SSF81301">
    <property type="entry name" value="Nucleotidyltransferase"/>
    <property type="match status" value="1"/>
</dbReference>
<evidence type="ECO:0000313" key="1">
    <source>
        <dbReference type="EMBL" id="MFC5528359.1"/>
    </source>
</evidence>
<dbReference type="EMBL" id="JBHSNC010000010">
    <property type="protein sequence ID" value="MFC5528359.1"/>
    <property type="molecule type" value="Genomic_DNA"/>
</dbReference>
<keyword evidence="2" id="KW-1185">Reference proteome</keyword>
<name>A0ABW0QTR8_9BACL</name>
<evidence type="ECO:0000313" key="2">
    <source>
        <dbReference type="Proteomes" id="UP001596108"/>
    </source>
</evidence>
<proteinExistence type="predicted"/>
<accession>A0ABW0QTR8</accession>
<sequence length="109" mass="12285">MPTLLHVYNNRSSLMRRSAEYGIQSLRLYGSALYEKGNAKSSIDLIAIFDPTVEGSIPSNSFIEWELKNVLGRDRDISIVDSRQTTAEQLILSSVDIMNIDPNCIYSKE</sequence>
<evidence type="ECO:0008006" key="3">
    <source>
        <dbReference type="Google" id="ProtNLM"/>
    </source>
</evidence>
<organism evidence="1 2">
    <name type="scientific">Cohnella yongneupensis</name>
    <dbReference type="NCBI Taxonomy" id="425006"/>
    <lineage>
        <taxon>Bacteria</taxon>
        <taxon>Bacillati</taxon>
        <taxon>Bacillota</taxon>
        <taxon>Bacilli</taxon>
        <taxon>Bacillales</taxon>
        <taxon>Paenibacillaceae</taxon>
        <taxon>Cohnella</taxon>
    </lineage>
</organism>
<dbReference type="Proteomes" id="UP001596108">
    <property type="component" value="Unassembled WGS sequence"/>
</dbReference>
<reference evidence="2" key="1">
    <citation type="journal article" date="2019" name="Int. J. Syst. Evol. Microbiol.">
        <title>The Global Catalogue of Microorganisms (GCM) 10K type strain sequencing project: providing services to taxonomists for standard genome sequencing and annotation.</title>
        <authorList>
            <consortium name="The Broad Institute Genomics Platform"/>
            <consortium name="The Broad Institute Genome Sequencing Center for Infectious Disease"/>
            <person name="Wu L."/>
            <person name="Ma J."/>
        </authorList>
    </citation>
    <scope>NUCLEOTIDE SEQUENCE [LARGE SCALE GENOMIC DNA]</scope>
    <source>
        <strain evidence="2">CGMCC 1.18578</strain>
    </source>
</reference>
<comment type="caution">
    <text evidence="1">The sequence shown here is derived from an EMBL/GenBank/DDBJ whole genome shotgun (WGS) entry which is preliminary data.</text>
</comment>
<dbReference type="RefSeq" id="WP_378110190.1">
    <property type="nucleotide sequence ID" value="NZ_JBHSNC010000010.1"/>
</dbReference>